<dbReference type="InterPro" id="IPR015947">
    <property type="entry name" value="PUA-like_sf"/>
</dbReference>
<evidence type="ECO:0008006" key="2">
    <source>
        <dbReference type="Google" id="ProtNLM"/>
    </source>
</evidence>
<name>A0A8S5V053_9CAUD</name>
<organism evidence="1">
    <name type="scientific">Siphoviridae sp. ctBeL15</name>
    <dbReference type="NCBI Taxonomy" id="2825374"/>
    <lineage>
        <taxon>Viruses</taxon>
        <taxon>Duplodnaviria</taxon>
        <taxon>Heunggongvirae</taxon>
        <taxon>Uroviricota</taxon>
        <taxon>Caudoviricetes</taxon>
    </lineage>
</organism>
<dbReference type="Gene3D" id="2.30.130.30">
    <property type="entry name" value="Hypothetical protein"/>
    <property type="match status" value="1"/>
</dbReference>
<protein>
    <recommendedName>
        <fullName evidence="2">ASCH domain-containing protein</fullName>
    </recommendedName>
</protein>
<accession>A0A8S5V053</accession>
<proteinExistence type="predicted"/>
<reference evidence="1" key="1">
    <citation type="journal article" date="2021" name="Proc. Natl. Acad. Sci. U.S.A.">
        <title>A Catalog of Tens of Thousands of Viruses from Human Metagenomes Reveals Hidden Associations with Chronic Diseases.</title>
        <authorList>
            <person name="Tisza M.J."/>
            <person name="Buck C.B."/>
        </authorList>
    </citation>
    <scope>NUCLEOTIDE SEQUENCE</scope>
    <source>
        <strain evidence="1">CtBeL15</strain>
    </source>
</reference>
<dbReference type="EMBL" id="BK016176">
    <property type="protein sequence ID" value="DAG00003.1"/>
    <property type="molecule type" value="Genomic_DNA"/>
</dbReference>
<sequence>MKAVLISIRPKWCEKIANGEKTIEVRKTRPKLEMPFKCYIYCTKAKERLVGILKDGDENYGEIYHGKPVFIKTEKGSVCDMWGKRQKVIGEFVCDRIDRLVRIGYDGSRDPSEYCICNSAMSVCPVDGVREDACLTQQELEKYLGGCEGYGWHISDLKIYDTPRELGEFTGLRDTKFGAAPYEIKRAPQSWCYVEEQK</sequence>
<dbReference type="SUPFAM" id="SSF88697">
    <property type="entry name" value="PUA domain-like"/>
    <property type="match status" value="1"/>
</dbReference>
<evidence type="ECO:0000313" key="1">
    <source>
        <dbReference type="EMBL" id="DAG00003.1"/>
    </source>
</evidence>